<dbReference type="Pfam" id="PF00072">
    <property type="entry name" value="Response_reg"/>
    <property type="match status" value="1"/>
</dbReference>
<feature type="modified residue" description="4-aspartylphosphate" evidence="2">
    <location>
        <position position="43"/>
    </location>
</feature>
<feature type="domain" description="Response regulatory" evidence="3">
    <location>
        <begin position="1"/>
        <end position="69"/>
    </location>
</feature>
<gene>
    <name evidence="4" type="ORF">ACFQBT_17990</name>
</gene>
<organism evidence="4 5">
    <name type="scientific">Branchiibius cervicis</name>
    <dbReference type="NCBI Taxonomy" id="908252"/>
    <lineage>
        <taxon>Bacteria</taxon>
        <taxon>Bacillati</taxon>
        <taxon>Actinomycetota</taxon>
        <taxon>Actinomycetes</taxon>
        <taxon>Micrococcales</taxon>
        <taxon>Dermacoccaceae</taxon>
        <taxon>Branchiibius</taxon>
    </lineage>
</organism>
<dbReference type="InterPro" id="IPR011006">
    <property type="entry name" value="CheY-like_superfamily"/>
</dbReference>
<evidence type="ECO:0000259" key="3">
    <source>
        <dbReference type="PROSITE" id="PS50110"/>
    </source>
</evidence>
<comment type="caution">
    <text evidence="4">The sequence shown here is derived from an EMBL/GenBank/DDBJ whole genome shotgun (WGS) entry which is preliminary data.</text>
</comment>
<evidence type="ECO:0000313" key="5">
    <source>
        <dbReference type="Proteomes" id="UP001596356"/>
    </source>
</evidence>
<accession>A0ABW2AWU9</accession>
<keyword evidence="1" id="KW-0238">DNA-binding</keyword>
<dbReference type="InterPro" id="IPR039420">
    <property type="entry name" value="WalR-like"/>
</dbReference>
<dbReference type="SUPFAM" id="SSF52172">
    <property type="entry name" value="CheY-like"/>
    <property type="match status" value="1"/>
</dbReference>
<dbReference type="CDD" id="cd17535">
    <property type="entry name" value="REC_NarL-like"/>
    <property type="match status" value="1"/>
</dbReference>
<dbReference type="InterPro" id="IPR058245">
    <property type="entry name" value="NreC/VraR/RcsB-like_REC"/>
</dbReference>
<dbReference type="Proteomes" id="UP001596356">
    <property type="component" value="Unassembled WGS sequence"/>
</dbReference>
<dbReference type="Gene3D" id="3.40.50.2300">
    <property type="match status" value="1"/>
</dbReference>
<evidence type="ECO:0000256" key="2">
    <source>
        <dbReference type="PROSITE-ProRule" id="PRU00169"/>
    </source>
</evidence>
<dbReference type="PROSITE" id="PS50110">
    <property type="entry name" value="RESPONSE_REGULATORY"/>
    <property type="match status" value="1"/>
</dbReference>
<keyword evidence="2" id="KW-0597">Phosphoprotein</keyword>
<reference evidence="5" key="1">
    <citation type="journal article" date="2019" name="Int. J. Syst. Evol. Microbiol.">
        <title>The Global Catalogue of Microorganisms (GCM) 10K type strain sequencing project: providing services to taxonomists for standard genome sequencing and annotation.</title>
        <authorList>
            <consortium name="The Broad Institute Genomics Platform"/>
            <consortium name="The Broad Institute Genome Sequencing Center for Infectious Disease"/>
            <person name="Wu L."/>
            <person name="Ma J."/>
        </authorList>
    </citation>
    <scope>NUCLEOTIDE SEQUENCE [LARGE SCALE GENOMIC DNA]</scope>
    <source>
        <strain evidence="5">NBRC 106593</strain>
    </source>
</reference>
<proteinExistence type="predicted"/>
<dbReference type="RefSeq" id="WP_377824839.1">
    <property type="nucleotide sequence ID" value="NZ_JBHSWJ010000002.1"/>
</dbReference>
<dbReference type="InterPro" id="IPR001789">
    <property type="entry name" value="Sig_transdc_resp-reg_receiver"/>
</dbReference>
<dbReference type="EMBL" id="JBHSWJ010000002">
    <property type="protein sequence ID" value="MFC6715607.1"/>
    <property type="molecule type" value="Genomic_DNA"/>
</dbReference>
<sequence length="69" mass="7223">MVRSGLAAIIGTTDDVVVIGEAADGDEAMARIEADSPDVVLLDIRMPGEDGVSVTRRIVNLDNPRPCSS</sequence>
<name>A0ABW2AWU9_9MICO</name>
<dbReference type="PANTHER" id="PTHR43214">
    <property type="entry name" value="TWO-COMPONENT RESPONSE REGULATOR"/>
    <property type="match status" value="1"/>
</dbReference>
<evidence type="ECO:0000256" key="1">
    <source>
        <dbReference type="ARBA" id="ARBA00023125"/>
    </source>
</evidence>
<protein>
    <submittedName>
        <fullName evidence="4">Response regulator transcription factor</fullName>
    </submittedName>
</protein>
<keyword evidence="5" id="KW-1185">Reference proteome</keyword>
<evidence type="ECO:0000313" key="4">
    <source>
        <dbReference type="EMBL" id="MFC6715607.1"/>
    </source>
</evidence>